<comment type="caution">
    <text evidence="2">The sequence shown here is derived from an EMBL/GenBank/DDBJ whole genome shotgun (WGS) entry which is preliminary data.</text>
</comment>
<dbReference type="AlphaFoldDB" id="A0A5C6E627"/>
<organism evidence="2 3">
    <name type="scientific">Novipirellula artificiosorum</name>
    <dbReference type="NCBI Taxonomy" id="2528016"/>
    <lineage>
        <taxon>Bacteria</taxon>
        <taxon>Pseudomonadati</taxon>
        <taxon>Planctomycetota</taxon>
        <taxon>Planctomycetia</taxon>
        <taxon>Pirellulales</taxon>
        <taxon>Pirellulaceae</taxon>
        <taxon>Novipirellula</taxon>
    </lineage>
</organism>
<keyword evidence="3" id="KW-1185">Reference proteome</keyword>
<gene>
    <name evidence="2" type="ORF">Poly41_08870</name>
</gene>
<proteinExistence type="predicted"/>
<dbReference type="Proteomes" id="UP000319143">
    <property type="component" value="Unassembled WGS sequence"/>
</dbReference>
<name>A0A5C6E627_9BACT</name>
<sequence>MLTVDSPLGRSPQRYTPHRYTPHRYTPQRYTPQRYTPHRYTTAASCCAEWTIRRLWSRTTRMNSFS</sequence>
<accession>A0A5C6E627</accession>
<protein>
    <submittedName>
        <fullName evidence="2">Uncharacterized protein</fullName>
    </submittedName>
</protein>
<evidence type="ECO:0000313" key="3">
    <source>
        <dbReference type="Proteomes" id="UP000319143"/>
    </source>
</evidence>
<reference evidence="2 3" key="1">
    <citation type="submission" date="2019-02" db="EMBL/GenBank/DDBJ databases">
        <title>Deep-cultivation of Planctomycetes and their phenomic and genomic characterization uncovers novel biology.</title>
        <authorList>
            <person name="Wiegand S."/>
            <person name="Jogler M."/>
            <person name="Boedeker C."/>
            <person name="Pinto D."/>
            <person name="Vollmers J."/>
            <person name="Rivas-Marin E."/>
            <person name="Kohn T."/>
            <person name="Peeters S.H."/>
            <person name="Heuer A."/>
            <person name="Rast P."/>
            <person name="Oberbeckmann S."/>
            <person name="Bunk B."/>
            <person name="Jeske O."/>
            <person name="Meyerdierks A."/>
            <person name="Storesund J.E."/>
            <person name="Kallscheuer N."/>
            <person name="Luecker S."/>
            <person name="Lage O.M."/>
            <person name="Pohl T."/>
            <person name="Merkel B.J."/>
            <person name="Hornburger P."/>
            <person name="Mueller R.-W."/>
            <person name="Bruemmer F."/>
            <person name="Labrenz M."/>
            <person name="Spormann A.M."/>
            <person name="Op Den Camp H."/>
            <person name="Overmann J."/>
            <person name="Amann R."/>
            <person name="Jetten M.S.M."/>
            <person name="Mascher T."/>
            <person name="Medema M.H."/>
            <person name="Devos D.P."/>
            <person name="Kaster A.-K."/>
            <person name="Ovreas L."/>
            <person name="Rohde M."/>
            <person name="Galperin M.Y."/>
            <person name="Jogler C."/>
        </authorList>
    </citation>
    <scope>NUCLEOTIDE SEQUENCE [LARGE SCALE GENOMIC DNA]</scope>
    <source>
        <strain evidence="2 3">Poly41</strain>
    </source>
</reference>
<feature type="region of interest" description="Disordered" evidence="1">
    <location>
        <begin position="1"/>
        <end position="34"/>
    </location>
</feature>
<evidence type="ECO:0000313" key="2">
    <source>
        <dbReference type="EMBL" id="TWU42589.1"/>
    </source>
</evidence>
<evidence type="ECO:0000256" key="1">
    <source>
        <dbReference type="SAM" id="MobiDB-lite"/>
    </source>
</evidence>
<dbReference type="EMBL" id="SJPV01000001">
    <property type="protein sequence ID" value="TWU42589.1"/>
    <property type="molecule type" value="Genomic_DNA"/>
</dbReference>